<proteinExistence type="predicted"/>
<dbReference type="STRING" id="1423803.FD13_GL000928"/>
<keyword evidence="1 4" id="KW-0808">Transferase</keyword>
<reference evidence="4 5" key="1">
    <citation type="journal article" date="2015" name="Genome Announc.">
        <title>Expanding the biotechnology potential of lactobacilli through comparative genomics of 213 strains and associated genera.</title>
        <authorList>
            <person name="Sun Z."/>
            <person name="Harris H.M."/>
            <person name="McCann A."/>
            <person name="Guo C."/>
            <person name="Argimon S."/>
            <person name="Zhang W."/>
            <person name="Yang X."/>
            <person name="Jeffery I.B."/>
            <person name="Cooney J.C."/>
            <person name="Kagawa T.F."/>
            <person name="Liu W."/>
            <person name="Song Y."/>
            <person name="Salvetti E."/>
            <person name="Wrobel A."/>
            <person name="Rasinkangas P."/>
            <person name="Parkhill J."/>
            <person name="Rea M.C."/>
            <person name="O'Sullivan O."/>
            <person name="Ritari J."/>
            <person name="Douillard F.P."/>
            <person name="Paul Ross R."/>
            <person name="Yang R."/>
            <person name="Briner A.E."/>
            <person name="Felis G.E."/>
            <person name="de Vos W.M."/>
            <person name="Barrangou R."/>
            <person name="Klaenhammer T.R."/>
            <person name="Caufield P.W."/>
            <person name="Cui Y."/>
            <person name="Zhang H."/>
            <person name="O'Toole P.W."/>
        </authorList>
    </citation>
    <scope>NUCLEOTIDE SEQUENCE [LARGE SCALE GENOMIC DNA]</scope>
    <source>
        <strain evidence="4 5">DSM 21775</strain>
    </source>
</reference>
<dbReference type="PANTHER" id="PTHR43877">
    <property type="entry name" value="AMINOALKYLPHOSPHONATE N-ACETYLTRANSFERASE-RELATED-RELATED"/>
    <property type="match status" value="1"/>
</dbReference>
<evidence type="ECO:0000259" key="3">
    <source>
        <dbReference type="PROSITE" id="PS51186"/>
    </source>
</evidence>
<dbReference type="InterPro" id="IPR050832">
    <property type="entry name" value="Bact_Acetyltransf"/>
</dbReference>
<dbReference type="GO" id="GO:0016747">
    <property type="term" value="F:acyltransferase activity, transferring groups other than amino-acyl groups"/>
    <property type="evidence" value="ECO:0007669"/>
    <property type="project" value="InterPro"/>
</dbReference>
<evidence type="ECO:0000313" key="5">
    <source>
        <dbReference type="Proteomes" id="UP000051589"/>
    </source>
</evidence>
<dbReference type="Gene3D" id="3.40.630.30">
    <property type="match status" value="1"/>
</dbReference>
<gene>
    <name evidence="4" type="ORF">FD13_GL000928</name>
</gene>
<evidence type="ECO:0000256" key="2">
    <source>
        <dbReference type="ARBA" id="ARBA00023315"/>
    </source>
</evidence>
<evidence type="ECO:0000256" key="1">
    <source>
        <dbReference type="ARBA" id="ARBA00022679"/>
    </source>
</evidence>
<dbReference type="Proteomes" id="UP000051589">
    <property type="component" value="Unassembled WGS sequence"/>
</dbReference>
<name>A0A0R2DMZ4_9LACO</name>
<accession>A0A0R2DMZ4</accession>
<feature type="domain" description="N-acetyltransferase" evidence="3">
    <location>
        <begin position="4"/>
        <end position="173"/>
    </location>
</feature>
<dbReference type="InterPro" id="IPR000182">
    <property type="entry name" value="GNAT_dom"/>
</dbReference>
<protein>
    <submittedName>
        <fullName evidence="4">Acetyltransferase</fullName>
    </submittedName>
</protein>
<dbReference type="InterPro" id="IPR016181">
    <property type="entry name" value="Acyl_CoA_acyltransferase"/>
</dbReference>
<evidence type="ECO:0000313" key="4">
    <source>
        <dbReference type="EMBL" id="KRN03173.1"/>
    </source>
</evidence>
<dbReference type="Pfam" id="PF00583">
    <property type="entry name" value="Acetyltransf_1"/>
    <property type="match status" value="1"/>
</dbReference>
<keyword evidence="5" id="KW-1185">Reference proteome</keyword>
<dbReference type="PROSITE" id="PS51186">
    <property type="entry name" value="GNAT"/>
    <property type="match status" value="1"/>
</dbReference>
<dbReference type="CDD" id="cd04301">
    <property type="entry name" value="NAT_SF"/>
    <property type="match status" value="1"/>
</dbReference>
<sequence length="173" mass="19703">MMTTQIVPCTLGDLATLQRVSRQTFADTFGEANTPEDLAAYLDTAYSSQQLTKELTQATTTFDFILVDGQVAGYLKLNWDASQSEPCGNQSLEIERIYILPAYKRQGLGRTLYQHAVERAQRLHKTTIWLGVWEHNRPARKFYERMGFQQIGDHVFQLGSDAQRDLILQTTLV</sequence>
<comment type="caution">
    <text evidence="4">The sequence shown here is derived from an EMBL/GenBank/DDBJ whole genome shotgun (WGS) entry which is preliminary data.</text>
</comment>
<dbReference type="EMBL" id="AYZH01000002">
    <property type="protein sequence ID" value="KRN03173.1"/>
    <property type="molecule type" value="Genomic_DNA"/>
</dbReference>
<dbReference type="PATRIC" id="fig|1423803.3.peg.928"/>
<dbReference type="SUPFAM" id="SSF55729">
    <property type="entry name" value="Acyl-CoA N-acyltransferases (Nat)"/>
    <property type="match status" value="1"/>
</dbReference>
<organism evidence="4 5">
    <name type="scientific">Levilactobacillus senmaizukei DSM 21775 = NBRC 103853</name>
    <dbReference type="NCBI Taxonomy" id="1423803"/>
    <lineage>
        <taxon>Bacteria</taxon>
        <taxon>Bacillati</taxon>
        <taxon>Bacillota</taxon>
        <taxon>Bacilli</taxon>
        <taxon>Lactobacillales</taxon>
        <taxon>Lactobacillaceae</taxon>
        <taxon>Levilactobacillus</taxon>
    </lineage>
</organism>
<dbReference type="AlphaFoldDB" id="A0A0R2DMZ4"/>
<keyword evidence="2" id="KW-0012">Acyltransferase</keyword>